<dbReference type="AlphaFoldDB" id="A0A8J4GFH0"/>
<name>A0A8J4GFH0_9CHLO</name>
<feature type="region of interest" description="Disordered" evidence="1">
    <location>
        <begin position="793"/>
        <end position="842"/>
    </location>
</feature>
<feature type="compositionally biased region" description="Low complexity" evidence="1">
    <location>
        <begin position="816"/>
        <end position="834"/>
    </location>
</feature>
<evidence type="ECO:0000313" key="2">
    <source>
        <dbReference type="EMBL" id="GIM06068.1"/>
    </source>
</evidence>
<protein>
    <submittedName>
        <fullName evidence="2">Uncharacterized protein</fullName>
    </submittedName>
</protein>
<feature type="region of interest" description="Disordered" evidence="1">
    <location>
        <begin position="715"/>
        <end position="745"/>
    </location>
</feature>
<comment type="caution">
    <text evidence="2">The sequence shown here is derived from an EMBL/GenBank/DDBJ whole genome shotgun (WGS) entry which is preliminary data.</text>
</comment>
<dbReference type="EMBL" id="BNCQ01000020">
    <property type="protein sequence ID" value="GIM06068.1"/>
    <property type="molecule type" value="Genomic_DNA"/>
</dbReference>
<accession>A0A8J4GFH0</accession>
<evidence type="ECO:0000256" key="1">
    <source>
        <dbReference type="SAM" id="MobiDB-lite"/>
    </source>
</evidence>
<sequence length="920" mass="96641">MSSRYSTLMSATRSPTAAHSNLSCSMATCGMNSTTRALRRCTIRDRGHVSVSLRHINMTNINSARSFALPSGRRCGHIYVNGGWGLGIESVVRRRDPHGEFTRLVSSARSCSHLGAKFSTASLVRPLPAGNSFSGVVRHRIGLGGCGVALTALPTGQRRTCRAGYSSSGFAGGTRRRLPPGVIAAAAVATDAEAEQPYLGPAADLLSAMDALSYTRTFTEMCIFLEKNYQYFRGAEVAAVVLQAANVSELATQRQVAAAMSVAERRSAELAGRGDGGRLNAEMLAGAVEEVLSAAGPGSGGTNGDTNDDTVLDELDAADQLMAWATPLLRAHIKRYPPDAVSALLASLAQLQQYDRRLMEIVAENFKSDPQDWLRRASSAAVDGGNPVYEGPYSSTNSLAADPWFSLVSLAGAYARLGHYDRDLMSEISKLAVKMMPMVSERADAEDVAAAADAAATATKGSGKGGFRVTDTVVALVSSFFEVYHLDPPLLQAAGEHLASFSHQLDQGALSEVILAFAGFNARNSPFYSLMLRRLLEAAEAASAMATAQGAVQGDSMSGDLDRSGGGGGGVEARGPALSPRAAGTLYRACILLSDMGDVPELTPLLPPPHGSSSSSSSSYNTAEASASAATAAVAADPSAAEARYVGRQLSSLLRECLAAYPLSSLHATPLGRPTPQQLEQASVVPELLEAWEITGLLTVPQIISTLQQLPGVEPLPPSSLATSTAGQNGNGNSGGGDDDNEDEDAVVGGADAVAWVPPDALLLYDPYGSGSRSSSVPRIAIKALDEKIHCCRNIGPDPDLEPDRPGPRSGSSMNTRTESWSPSSSTGGRTTPRQQGHHRMFRLRGPAVSELRCLEVWGWKVLMVPVGIWGAMDPAGRRTWLLRKFDEIAAEAEADAADGAGLGGHDSGQPQRLGPELWI</sequence>
<proteinExistence type="predicted"/>
<evidence type="ECO:0000313" key="3">
    <source>
        <dbReference type="Proteomes" id="UP000722791"/>
    </source>
</evidence>
<feature type="region of interest" description="Disordered" evidence="1">
    <location>
        <begin position="898"/>
        <end position="920"/>
    </location>
</feature>
<reference evidence="2" key="1">
    <citation type="journal article" date="2021" name="Proc. Natl. Acad. Sci. U.S.A.">
        <title>Three genomes in the algal genus Volvox reveal the fate of a haploid sex-determining region after a transition to homothallism.</title>
        <authorList>
            <person name="Yamamoto K."/>
            <person name="Hamaji T."/>
            <person name="Kawai-Toyooka H."/>
            <person name="Matsuzaki R."/>
            <person name="Takahashi F."/>
            <person name="Nishimura Y."/>
            <person name="Kawachi M."/>
            <person name="Noguchi H."/>
            <person name="Minakuchi Y."/>
            <person name="Umen J.G."/>
            <person name="Toyoda A."/>
            <person name="Nozaki H."/>
        </authorList>
    </citation>
    <scope>NUCLEOTIDE SEQUENCE</scope>
    <source>
        <strain evidence="2">NIES-3785</strain>
    </source>
</reference>
<feature type="region of interest" description="Disordered" evidence="1">
    <location>
        <begin position="553"/>
        <end position="576"/>
    </location>
</feature>
<dbReference type="Proteomes" id="UP000722791">
    <property type="component" value="Unassembled WGS sequence"/>
</dbReference>
<gene>
    <name evidence="2" type="ORF">Vretimale_10489</name>
</gene>
<organism evidence="2 3">
    <name type="scientific">Volvox reticuliferus</name>
    <dbReference type="NCBI Taxonomy" id="1737510"/>
    <lineage>
        <taxon>Eukaryota</taxon>
        <taxon>Viridiplantae</taxon>
        <taxon>Chlorophyta</taxon>
        <taxon>core chlorophytes</taxon>
        <taxon>Chlorophyceae</taxon>
        <taxon>CS clade</taxon>
        <taxon>Chlamydomonadales</taxon>
        <taxon>Volvocaceae</taxon>
        <taxon>Volvox</taxon>
    </lineage>
</organism>